<feature type="region of interest" description="Disordered" evidence="1">
    <location>
        <begin position="237"/>
        <end position="268"/>
    </location>
</feature>
<feature type="region of interest" description="Disordered" evidence="1">
    <location>
        <begin position="1"/>
        <end position="32"/>
    </location>
</feature>
<accession>A0A6J4UNZ0</accession>
<dbReference type="Pfam" id="PF05239">
    <property type="entry name" value="PRC"/>
    <property type="match status" value="1"/>
</dbReference>
<evidence type="ECO:0000313" key="4">
    <source>
        <dbReference type="EMBL" id="CAA9555937.1"/>
    </source>
</evidence>
<organism evidence="4">
    <name type="scientific">uncultured Thermomicrobiales bacterium</name>
    <dbReference type="NCBI Taxonomy" id="1645740"/>
    <lineage>
        <taxon>Bacteria</taxon>
        <taxon>Pseudomonadati</taxon>
        <taxon>Thermomicrobiota</taxon>
        <taxon>Thermomicrobia</taxon>
        <taxon>Thermomicrobiales</taxon>
        <taxon>environmental samples</taxon>
    </lineage>
</organism>
<gene>
    <name evidence="4" type="ORF">AVDCRST_MAG49-2922</name>
</gene>
<sequence>MESSQAGTPEATLADRFRPGARVTTPDGPLGTLEDVIVDPATGQPAYLAVREDGADGDRVRIGFDAVDEAASTADEVRLAIGRSQQVSFGTGHYDAADSLIIPAREEVLVPITHEEEYGRVRIERRVETVPYETTVEVGRDRVEVERVAVNRQIDAMPSPRQEGDTLVVPVVEEVLVTEKRLFVREEIRITRYRETQSVPVAETLRREVVRVQDVHRPSGEGSLDVVGATGTADVMTFDPTGTNTPPSPTEPTGTGTAGDAVRPLPGT</sequence>
<name>A0A6J4UNZ0_9BACT</name>
<reference evidence="4" key="1">
    <citation type="submission" date="2020-02" db="EMBL/GenBank/DDBJ databases">
        <authorList>
            <person name="Meier V. D."/>
        </authorList>
    </citation>
    <scope>NUCLEOTIDE SEQUENCE</scope>
    <source>
        <strain evidence="4">AVDCRST_MAG49</strain>
    </source>
</reference>
<evidence type="ECO:0000259" key="2">
    <source>
        <dbReference type="Pfam" id="PF05239"/>
    </source>
</evidence>
<evidence type="ECO:0000259" key="3">
    <source>
        <dbReference type="Pfam" id="PF09557"/>
    </source>
</evidence>
<dbReference type="EMBL" id="CADCWG010000146">
    <property type="protein sequence ID" value="CAA9555937.1"/>
    <property type="molecule type" value="Genomic_DNA"/>
</dbReference>
<evidence type="ECO:0008006" key="5">
    <source>
        <dbReference type="Google" id="ProtNLM"/>
    </source>
</evidence>
<feature type="domain" description="PRC-barrel" evidence="2">
    <location>
        <begin position="29"/>
        <end position="79"/>
    </location>
</feature>
<dbReference type="SUPFAM" id="SSF50346">
    <property type="entry name" value="PRC-barrel domain"/>
    <property type="match status" value="1"/>
</dbReference>
<proteinExistence type="predicted"/>
<protein>
    <recommendedName>
        <fullName evidence="5">DUF2382 domain-containing protein</fullName>
    </recommendedName>
</protein>
<feature type="domain" description="DUF2382" evidence="3">
    <location>
        <begin position="103"/>
        <end position="212"/>
    </location>
</feature>
<evidence type="ECO:0000256" key="1">
    <source>
        <dbReference type="SAM" id="MobiDB-lite"/>
    </source>
</evidence>
<feature type="compositionally biased region" description="Low complexity" evidence="1">
    <location>
        <begin position="240"/>
        <end position="259"/>
    </location>
</feature>
<dbReference type="AlphaFoldDB" id="A0A6J4UNZ0"/>
<dbReference type="InterPro" id="IPR027275">
    <property type="entry name" value="PRC-brl_dom"/>
</dbReference>
<dbReference type="InterPro" id="IPR011033">
    <property type="entry name" value="PRC_barrel-like_sf"/>
</dbReference>
<dbReference type="Pfam" id="PF09557">
    <property type="entry name" value="DUF2382"/>
    <property type="match status" value="1"/>
</dbReference>
<dbReference type="InterPro" id="IPR019060">
    <property type="entry name" value="DUF2382"/>
</dbReference>